<dbReference type="PANTHER" id="PTHR44846:SF17">
    <property type="entry name" value="GNTR-FAMILY TRANSCRIPTIONAL REGULATOR"/>
    <property type="match status" value="1"/>
</dbReference>
<feature type="domain" description="UbiC transcription regulator-associated" evidence="1">
    <location>
        <begin position="26"/>
        <end position="167"/>
    </location>
</feature>
<dbReference type="Proteomes" id="UP000727056">
    <property type="component" value="Unassembled WGS sequence"/>
</dbReference>
<protein>
    <submittedName>
        <fullName evidence="2">UTRA domain-containing protein</fullName>
    </submittedName>
</protein>
<dbReference type="EMBL" id="JAAVJC010000002">
    <property type="protein sequence ID" value="NJQ13508.1"/>
    <property type="molecule type" value="Genomic_DNA"/>
</dbReference>
<dbReference type="InterPro" id="IPR011663">
    <property type="entry name" value="UTRA"/>
</dbReference>
<dbReference type="Pfam" id="PF07702">
    <property type="entry name" value="UTRA"/>
    <property type="match status" value="1"/>
</dbReference>
<dbReference type="PANTHER" id="PTHR44846">
    <property type="entry name" value="MANNOSYL-D-GLYCERATE TRANSPORT/METABOLISM SYSTEM REPRESSOR MNGR-RELATED"/>
    <property type="match status" value="1"/>
</dbReference>
<gene>
    <name evidence="2" type="ORF">HCN52_00720</name>
</gene>
<accession>A0ABX1C3T9</accession>
<evidence type="ECO:0000259" key="1">
    <source>
        <dbReference type="SMART" id="SM00866"/>
    </source>
</evidence>
<evidence type="ECO:0000313" key="3">
    <source>
        <dbReference type="Proteomes" id="UP000727056"/>
    </source>
</evidence>
<sequence>MIYRPQREFRKPEPNLDIFRQRVAEEGDGREASQAIEVAIVAPPPQIRTRLATKDGDLVAVRRRTRTIGDEAYNIQDSYVPLSIVQGTEWMTPEDVARGTNKVLSELGYEIVQILDEISVRMPTPDEVDRLGLGPGTPVAEHLATGHTAKGDPVQVSRNVLPGDRHVIIYERTRRAEEDPK</sequence>
<dbReference type="Gene3D" id="3.40.1410.10">
    <property type="entry name" value="Chorismate lyase-like"/>
    <property type="match status" value="1"/>
</dbReference>
<name>A0ABX1C3T9_9ACTN</name>
<dbReference type="SUPFAM" id="SSF64288">
    <property type="entry name" value="Chorismate lyase-like"/>
    <property type="match status" value="1"/>
</dbReference>
<dbReference type="InterPro" id="IPR050679">
    <property type="entry name" value="Bact_HTH_transcr_reg"/>
</dbReference>
<proteinExistence type="predicted"/>
<evidence type="ECO:0000313" key="2">
    <source>
        <dbReference type="EMBL" id="NJQ13508.1"/>
    </source>
</evidence>
<dbReference type="InterPro" id="IPR028978">
    <property type="entry name" value="Chorismate_lyase_/UTRA_dom_sf"/>
</dbReference>
<comment type="caution">
    <text evidence="2">The sequence shown here is derived from an EMBL/GenBank/DDBJ whole genome shotgun (WGS) entry which is preliminary data.</text>
</comment>
<keyword evidence="3" id="KW-1185">Reference proteome</keyword>
<dbReference type="SMART" id="SM00866">
    <property type="entry name" value="UTRA"/>
    <property type="match status" value="1"/>
</dbReference>
<organism evidence="2 3">
    <name type="scientific">Streptomyces bohaiensis</name>
    <dbReference type="NCBI Taxonomy" id="1431344"/>
    <lineage>
        <taxon>Bacteria</taxon>
        <taxon>Bacillati</taxon>
        <taxon>Actinomycetota</taxon>
        <taxon>Actinomycetes</taxon>
        <taxon>Kitasatosporales</taxon>
        <taxon>Streptomycetaceae</taxon>
        <taxon>Streptomyces</taxon>
    </lineage>
</organism>
<reference evidence="2 3" key="1">
    <citation type="submission" date="2020-03" db="EMBL/GenBank/DDBJ databases">
        <title>Draft genome of Streptomyces sp. ventii, isolated from the Axial Seamount in the Pacific Ocean, and resequencing of the two type strains Streptomyces lonarensis strain NCL 716 and Streptomyces bohaiensis strain 11A07.</title>
        <authorList>
            <person name="Loughran R.M."/>
            <person name="Pfannmuller K.M."/>
            <person name="Wasson B.J."/>
            <person name="Deadmond M.C."/>
            <person name="Paddock B.E."/>
            <person name="Koyack M.J."/>
            <person name="Gallegos D.A."/>
            <person name="Mitchell E.A."/>
            <person name="Ushijima B."/>
            <person name="Saw J.H."/>
            <person name="Mcphail K.L."/>
            <person name="Videau P."/>
        </authorList>
    </citation>
    <scope>NUCLEOTIDE SEQUENCE [LARGE SCALE GENOMIC DNA]</scope>
    <source>
        <strain evidence="2 3">11A07</strain>
    </source>
</reference>